<accession>A0A9X4ALD1</accession>
<dbReference type="RefSeq" id="WP_272436056.1">
    <property type="nucleotide sequence ID" value="NZ_JAMQKB010000005.1"/>
</dbReference>
<evidence type="ECO:0000313" key="1">
    <source>
        <dbReference type="EMBL" id="MDC3424252.1"/>
    </source>
</evidence>
<reference evidence="1" key="1">
    <citation type="submission" date="2022-06" db="EMBL/GenBank/DDBJ databases">
        <title>Aquibacillus sp. a new bacterium isolated from soil saline samples.</title>
        <authorList>
            <person name="Galisteo C."/>
            <person name="De La Haba R."/>
            <person name="Sanchez-Porro C."/>
            <person name="Ventosa A."/>
        </authorList>
    </citation>
    <scope>NUCLEOTIDE SEQUENCE</scope>
    <source>
        <strain evidence="1">3ASR75-11</strain>
    </source>
</reference>
<name>A0A9X4ALD1_9BACI</name>
<sequence>MNRSQEKYEKALEEKDKLMNANYELKITLERERSDGEKKESVIALKESKIAELKKKSKK</sequence>
<keyword evidence="2" id="KW-1185">Reference proteome</keyword>
<dbReference type="AlphaFoldDB" id="A0A9X4ALD1"/>
<comment type="caution">
    <text evidence="1">The sequence shown here is derived from an EMBL/GenBank/DDBJ whole genome shotgun (WGS) entry which is preliminary data.</text>
</comment>
<proteinExistence type="predicted"/>
<organism evidence="1 2">
    <name type="scientific">Terrihalobacillus insolitus</name>
    <dbReference type="NCBI Taxonomy" id="2950438"/>
    <lineage>
        <taxon>Bacteria</taxon>
        <taxon>Bacillati</taxon>
        <taxon>Bacillota</taxon>
        <taxon>Bacilli</taxon>
        <taxon>Bacillales</taxon>
        <taxon>Bacillaceae</taxon>
        <taxon>Terrihalobacillus</taxon>
    </lineage>
</organism>
<evidence type="ECO:0000313" key="2">
    <source>
        <dbReference type="Proteomes" id="UP001145050"/>
    </source>
</evidence>
<dbReference type="Proteomes" id="UP001145050">
    <property type="component" value="Unassembled WGS sequence"/>
</dbReference>
<gene>
    <name evidence="1" type="ORF">NC797_06985</name>
</gene>
<dbReference type="EMBL" id="JAMQKB010000005">
    <property type="protein sequence ID" value="MDC3424252.1"/>
    <property type="molecule type" value="Genomic_DNA"/>
</dbReference>
<protein>
    <submittedName>
        <fullName evidence="1">Uncharacterized protein</fullName>
    </submittedName>
</protein>